<dbReference type="Proteomes" id="UP000664991">
    <property type="component" value="Unassembled WGS sequence"/>
</dbReference>
<feature type="compositionally biased region" description="Basic and acidic residues" evidence="1">
    <location>
        <begin position="501"/>
        <end position="513"/>
    </location>
</feature>
<feature type="compositionally biased region" description="Basic and acidic residues" evidence="1">
    <location>
        <begin position="713"/>
        <end position="770"/>
    </location>
</feature>
<dbReference type="EMBL" id="JAEMGP010000006">
    <property type="protein sequence ID" value="KAG5207829.1"/>
    <property type="molecule type" value="Genomic_DNA"/>
</dbReference>
<feature type="compositionally biased region" description="Low complexity" evidence="1">
    <location>
        <begin position="1015"/>
        <end position="1033"/>
    </location>
</feature>
<feature type="compositionally biased region" description="Acidic residues" evidence="1">
    <location>
        <begin position="691"/>
        <end position="709"/>
    </location>
</feature>
<feature type="region of interest" description="Disordered" evidence="1">
    <location>
        <begin position="154"/>
        <end position="233"/>
    </location>
</feature>
<evidence type="ECO:0000256" key="1">
    <source>
        <dbReference type="SAM" id="MobiDB-lite"/>
    </source>
</evidence>
<feature type="compositionally biased region" description="Basic and acidic residues" evidence="1">
    <location>
        <begin position="168"/>
        <end position="188"/>
    </location>
</feature>
<feature type="compositionally biased region" description="Basic and acidic residues" evidence="1">
    <location>
        <begin position="629"/>
        <end position="648"/>
    </location>
</feature>
<feature type="compositionally biased region" description="Basic and acidic residues" evidence="1">
    <location>
        <begin position="417"/>
        <end position="436"/>
    </location>
</feature>
<feature type="compositionally biased region" description="Basic and acidic residues" evidence="1">
    <location>
        <begin position="367"/>
        <end position="385"/>
    </location>
</feature>
<sequence length="1100" mass="118447">MASTTCLAVSRQTPLGDNRKPMPCKDIRQQQLLLRGQPEARRACVFFHSTSPSSQVHKIHISGTFRGNLMNEFTELTGKNNVLHAFFEQNCHAKVQDSVPLSVLKEKDKKFWIFKVPLKAFKVPQIKPLERHAVDKTVNLNLLAKSKVPIQDALNANDTTKESGGLMHENDRERQQDIQDGYKGERNGSEWAEVGGKSSSTGSVLVNEKGNTEDLKGGTRKPETYDQDGIQGKEDSITANGLRGQVSIIHDAGAANGSHIDGITENNSQNAGVGNTSQSEDATVVQEDGHQVAGSSNSTGQEVEINGNSCRNGADTSETTPQRDERNGNEEAGVLPGGSGAGNGEDVGLDNFEGSPSGNGADEDEDKGSGDDEGKEIGNGEKGSDTSKGQEGQSHGEEDDEDNSLGQNSVSSEDDGPGDKEDAHVIDGDNISKSEEDSAGIPENNDSQKTEDTQKPSHRENKAVENRITEKSEPPAIGKSHNKGMEMESPSSGHRNNVTKEAGKVNEDKESKGQHGMIVGKGNVKRQGEIDIIQGAGQKLESGNKPGPSKTHSDSNSDGYDSYEFDGESMQGDDPNSSDESNGSDDANSEDDNNHSRGDIHGYEDHHPAYVPVGTFLRSATRYQNTESKSSEEWKESSESSEESKLSSEEQANEDPSDSTESEEVLGPDGQQHIHRPAGGLSRRGGSEGDNKDDDEDESGDDTFGDDDGGPGPEERRSGGDSRLGSDEDSADTTRSREDSAPQGDEGAHDTTSESRDLDREDEGNSRPEGGDSTPDSESEEHWVGGGSEGDSSHGDGSEFDDEGMQSDDPGAYRSERGNSRISGAGLESRESKGDDEEQASTQDSHESPAAAYPRRKFFRKSRLPEEDGRGELDDSRTTEVMSDSTENPDSKEAGLGQSREHGKSESRQESEENRSPEDSQDVQDPSSESSQEVDLPSQENSSESQEEALHESRGDNPDNATSHSREHQADSESSEEDVLDKPSDSESTSTEEQADSESDESLRSSEESPESTEEQNSSSQEGGQTQSRSQESPSEEDDGSDSQDSSRSKEDSNSTESVSSSEEEALAKNTEVESRKLTVDAYHNKPIGDQDDNDCQDGY</sequence>
<feature type="region of interest" description="Disordered" evidence="1">
    <location>
        <begin position="1"/>
        <end position="21"/>
    </location>
</feature>
<proteinExistence type="predicted"/>
<feature type="compositionally biased region" description="Acidic residues" evidence="1">
    <location>
        <begin position="651"/>
        <end position="666"/>
    </location>
</feature>
<dbReference type="AlphaFoldDB" id="A0A836D0X8"/>
<gene>
    <name evidence="2" type="ORF">JEQ12_017593</name>
</gene>
<accession>A0A836D0X8</accession>
<feature type="compositionally biased region" description="Basic and acidic residues" evidence="1">
    <location>
        <begin position="889"/>
        <end position="918"/>
    </location>
</feature>
<feature type="compositionally biased region" description="Basic and acidic residues" evidence="1">
    <location>
        <begin position="446"/>
        <end position="473"/>
    </location>
</feature>
<dbReference type="GO" id="GO:0001503">
    <property type="term" value="P:ossification"/>
    <property type="evidence" value="ECO:0007669"/>
    <property type="project" value="InterPro"/>
</dbReference>
<dbReference type="PANTHER" id="PTHR23400">
    <property type="entry name" value="DENTIN MATRIX ACIDIC PHOSPHOPROTEIN 1"/>
    <property type="match status" value="1"/>
</dbReference>
<feature type="compositionally biased region" description="Basic and acidic residues" evidence="1">
    <location>
        <begin position="948"/>
        <end position="957"/>
    </location>
</feature>
<feature type="compositionally biased region" description="Polar residues" evidence="1">
    <location>
        <begin position="264"/>
        <end position="281"/>
    </location>
</feature>
<dbReference type="PANTHER" id="PTHR23400:SF0">
    <property type="entry name" value="DENTIN MATRIX ACIDIC PHOSPHOPROTEIN 1"/>
    <property type="match status" value="1"/>
</dbReference>
<dbReference type="GO" id="GO:0030198">
    <property type="term" value="P:extracellular matrix organization"/>
    <property type="evidence" value="ECO:0007669"/>
    <property type="project" value="InterPro"/>
</dbReference>
<feature type="compositionally biased region" description="Polar residues" evidence="1">
    <location>
        <begin position="1"/>
        <end position="15"/>
    </location>
</feature>
<protein>
    <recommendedName>
        <fullName evidence="4">Dentin sialophosphoprotein-like</fullName>
    </recommendedName>
</protein>
<feature type="compositionally biased region" description="Acidic residues" evidence="1">
    <location>
        <begin position="1090"/>
        <end position="1100"/>
    </location>
</feature>
<evidence type="ECO:0008006" key="4">
    <source>
        <dbReference type="Google" id="ProtNLM"/>
    </source>
</evidence>
<feature type="compositionally biased region" description="Basic and acidic residues" evidence="1">
    <location>
        <begin position="210"/>
        <end position="224"/>
    </location>
</feature>
<feature type="compositionally biased region" description="Polar residues" evidence="1">
    <location>
        <begin position="879"/>
        <end position="888"/>
    </location>
</feature>
<feature type="compositionally biased region" description="Gly residues" evidence="1">
    <location>
        <begin position="335"/>
        <end position="345"/>
    </location>
</feature>
<dbReference type="GO" id="GO:0050840">
    <property type="term" value="F:extracellular matrix binding"/>
    <property type="evidence" value="ECO:0007669"/>
    <property type="project" value="TreeGrafter"/>
</dbReference>
<feature type="compositionally biased region" description="Basic and acidic residues" evidence="1">
    <location>
        <begin position="863"/>
        <end position="878"/>
    </location>
</feature>
<name>A0A836D0X8_SHEEP</name>
<organism evidence="2 3">
    <name type="scientific">Ovis aries</name>
    <name type="common">Sheep</name>
    <dbReference type="NCBI Taxonomy" id="9940"/>
    <lineage>
        <taxon>Eukaryota</taxon>
        <taxon>Metazoa</taxon>
        <taxon>Chordata</taxon>
        <taxon>Craniata</taxon>
        <taxon>Vertebrata</taxon>
        <taxon>Euteleostomi</taxon>
        <taxon>Mammalia</taxon>
        <taxon>Eutheria</taxon>
        <taxon>Laurasiatheria</taxon>
        <taxon>Artiodactyla</taxon>
        <taxon>Ruminantia</taxon>
        <taxon>Pecora</taxon>
        <taxon>Bovidae</taxon>
        <taxon>Caprinae</taxon>
        <taxon>Ovis</taxon>
    </lineage>
</organism>
<reference evidence="2 3" key="1">
    <citation type="submission" date="2020-12" db="EMBL/GenBank/DDBJ databases">
        <title>De novo assembly of Tibetan sheep genome.</title>
        <authorList>
            <person name="Li X."/>
        </authorList>
    </citation>
    <scope>NUCLEOTIDE SEQUENCE [LARGE SCALE GENOMIC DNA]</scope>
    <source>
        <tissue evidence="2">Heart</tissue>
    </source>
</reference>
<feature type="compositionally biased region" description="Polar residues" evidence="1">
    <location>
        <begin position="293"/>
        <end position="320"/>
    </location>
</feature>
<evidence type="ECO:0000313" key="2">
    <source>
        <dbReference type="EMBL" id="KAG5207829.1"/>
    </source>
</evidence>
<feature type="compositionally biased region" description="Basic and acidic residues" evidence="1">
    <location>
        <begin position="1071"/>
        <end position="1089"/>
    </location>
</feature>
<dbReference type="InterPro" id="IPR009889">
    <property type="entry name" value="DMP1"/>
</dbReference>
<dbReference type="Pfam" id="PF07263">
    <property type="entry name" value="DMP1"/>
    <property type="match status" value="1"/>
</dbReference>
<feature type="compositionally biased region" description="Basic and acidic residues" evidence="1">
    <location>
        <begin position="592"/>
        <end position="608"/>
    </location>
</feature>
<feature type="compositionally biased region" description="Polar residues" evidence="1">
    <location>
        <begin position="923"/>
        <end position="933"/>
    </location>
</feature>
<evidence type="ECO:0000313" key="3">
    <source>
        <dbReference type="Proteomes" id="UP000664991"/>
    </source>
</evidence>
<dbReference type="GO" id="GO:0031012">
    <property type="term" value="C:extracellular matrix"/>
    <property type="evidence" value="ECO:0007669"/>
    <property type="project" value="TreeGrafter"/>
</dbReference>
<feature type="compositionally biased region" description="Polar residues" evidence="1">
    <location>
        <begin position="574"/>
        <end position="586"/>
    </location>
</feature>
<feature type="region of interest" description="Disordered" evidence="1">
    <location>
        <begin position="259"/>
        <end position="1100"/>
    </location>
</feature>
<comment type="caution">
    <text evidence="2">The sequence shown here is derived from an EMBL/GenBank/DDBJ whole genome shotgun (WGS) entry which is preliminary data.</text>
</comment>